<comment type="caution">
    <text evidence="6">Lacks conserved residue(s) required for the propagation of feature annotation.</text>
</comment>
<evidence type="ECO:0000256" key="3">
    <source>
        <dbReference type="ARBA" id="ARBA00012966"/>
    </source>
</evidence>
<evidence type="ECO:0000256" key="6">
    <source>
        <dbReference type="PROSITE-ProRule" id="PRU00706"/>
    </source>
</evidence>
<evidence type="ECO:0000259" key="7">
    <source>
        <dbReference type="SMART" id="SM00562"/>
    </source>
</evidence>
<comment type="similarity">
    <text evidence="2 6">Belongs to the NDK family.</text>
</comment>
<evidence type="ECO:0000256" key="4">
    <source>
        <dbReference type="ARBA" id="ARBA00022679"/>
    </source>
</evidence>
<dbReference type="InterPro" id="IPR034907">
    <property type="entry name" value="NDK-like_dom"/>
</dbReference>
<dbReference type="CDD" id="cd04413">
    <property type="entry name" value="NDPk_I"/>
    <property type="match status" value="1"/>
</dbReference>
<dbReference type="Gene3D" id="3.30.70.141">
    <property type="entry name" value="Nucleoside diphosphate kinase-like domain"/>
    <property type="match status" value="1"/>
</dbReference>
<keyword evidence="5 8" id="KW-0418">Kinase</keyword>
<sequence>MNRKPHQERTFVILKPDTVQRGLVGEVIKRFERTGLKFTAMKMFVPTEAQLQIHYNKDEEWFLKKGNRIIEDLTAHNLPVDKEPIEYGRDIIRTIVSYMTAAPVIGVVLEGNQAVGVVTKLVGTTEPSSSDVGTIRGDYTVDSYGHSSFENRAVRNLIHCSESPEEAEREIALWFTENEVMDYVTAQERIMYDVNFDGKPE</sequence>
<evidence type="ECO:0000313" key="9">
    <source>
        <dbReference type="Proteomes" id="UP000229344"/>
    </source>
</evidence>
<dbReference type="SMART" id="SM00562">
    <property type="entry name" value="NDK"/>
    <property type="match status" value="1"/>
</dbReference>
<feature type="domain" description="Nucleoside diphosphate kinase-like" evidence="7">
    <location>
        <begin position="7"/>
        <end position="182"/>
    </location>
</feature>
<gene>
    <name evidence="8" type="ORF">COU16_03400</name>
</gene>
<accession>A0A2H0UDU1</accession>
<evidence type="ECO:0000256" key="1">
    <source>
        <dbReference type="ARBA" id="ARBA00001946"/>
    </source>
</evidence>
<name>A0A2H0UDU1_9BACT</name>
<dbReference type="AlphaFoldDB" id="A0A2H0UDU1"/>
<dbReference type="EMBL" id="PFBI01000006">
    <property type="protein sequence ID" value="PIR84593.1"/>
    <property type="molecule type" value="Genomic_DNA"/>
</dbReference>
<dbReference type="GO" id="GO:0004550">
    <property type="term" value="F:nucleoside diphosphate kinase activity"/>
    <property type="evidence" value="ECO:0007669"/>
    <property type="project" value="UniProtKB-EC"/>
</dbReference>
<evidence type="ECO:0000256" key="5">
    <source>
        <dbReference type="ARBA" id="ARBA00022777"/>
    </source>
</evidence>
<comment type="caution">
    <text evidence="8">The sequence shown here is derived from an EMBL/GenBank/DDBJ whole genome shotgun (WGS) entry which is preliminary data.</text>
</comment>
<comment type="cofactor">
    <cofactor evidence="1">
        <name>Mg(2+)</name>
        <dbReference type="ChEBI" id="CHEBI:18420"/>
    </cofactor>
</comment>
<dbReference type="SUPFAM" id="SSF54919">
    <property type="entry name" value="Nucleoside diphosphate kinase, NDK"/>
    <property type="match status" value="1"/>
</dbReference>
<reference evidence="9" key="1">
    <citation type="submission" date="2017-09" db="EMBL/GenBank/DDBJ databases">
        <title>Depth-based differentiation of microbial function through sediment-hosted aquifers and enrichment of novel symbionts in the deep terrestrial subsurface.</title>
        <authorList>
            <person name="Probst A.J."/>
            <person name="Ladd B."/>
            <person name="Jarett J.K."/>
            <person name="Geller-Mcgrath D.E."/>
            <person name="Sieber C.M.K."/>
            <person name="Emerson J.B."/>
            <person name="Anantharaman K."/>
            <person name="Thomas B.C."/>
            <person name="Malmstrom R."/>
            <person name="Stieglmeier M."/>
            <person name="Klingl A."/>
            <person name="Woyke T."/>
            <person name="Ryan C.M."/>
            <person name="Banfield J.F."/>
        </authorList>
    </citation>
    <scope>NUCLEOTIDE SEQUENCE [LARGE SCALE GENOMIC DNA]</scope>
</reference>
<dbReference type="Pfam" id="PF00334">
    <property type="entry name" value="NDK"/>
    <property type="match status" value="2"/>
</dbReference>
<dbReference type="PROSITE" id="PS51374">
    <property type="entry name" value="NDPK_LIKE"/>
    <property type="match status" value="1"/>
</dbReference>
<dbReference type="InterPro" id="IPR036850">
    <property type="entry name" value="NDK-like_dom_sf"/>
</dbReference>
<evidence type="ECO:0000256" key="2">
    <source>
        <dbReference type="ARBA" id="ARBA00008142"/>
    </source>
</evidence>
<dbReference type="EC" id="2.7.4.6" evidence="3"/>
<evidence type="ECO:0000313" key="8">
    <source>
        <dbReference type="EMBL" id="PIR84593.1"/>
    </source>
</evidence>
<protein>
    <recommendedName>
        <fullName evidence="3">nucleoside-diphosphate kinase</fullName>
        <ecNumber evidence="3">2.7.4.6</ecNumber>
    </recommendedName>
</protein>
<dbReference type="PANTHER" id="PTHR11349">
    <property type="entry name" value="NUCLEOSIDE DIPHOSPHATE KINASE"/>
    <property type="match status" value="1"/>
</dbReference>
<proteinExistence type="inferred from homology"/>
<keyword evidence="4 8" id="KW-0808">Transferase</keyword>
<dbReference type="Proteomes" id="UP000229344">
    <property type="component" value="Unassembled WGS sequence"/>
</dbReference>
<organism evidence="8 9">
    <name type="scientific">Candidatus Kaiserbacteria bacterium CG10_big_fil_rev_8_21_14_0_10_47_16</name>
    <dbReference type="NCBI Taxonomy" id="1974608"/>
    <lineage>
        <taxon>Bacteria</taxon>
        <taxon>Candidatus Kaiseribacteriota</taxon>
    </lineage>
</organism>